<dbReference type="NCBIfam" id="TIGR02529">
    <property type="entry name" value="EutJ"/>
    <property type="match status" value="1"/>
</dbReference>
<proteinExistence type="predicted"/>
<organism evidence="1 2">
    <name type="scientific">Acetomicrobium hydrogeniformans ATCC BAA-1850</name>
    <dbReference type="NCBI Taxonomy" id="592015"/>
    <lineage>
        <taxon>Bacteria</taxon>
        <taxon>Thermotogati</taxon>
        <taxon>Synergistota</taxon>
        <taxon>Synergistia</taxon>
        <taxon>Synergistales</taxon>
        <taxon>Acetomicrobiaceae</taxon>
        <taxon>Acetomicrobium</taxon>
    </lineage>
</organism>
<dbReference type="STRING" id="592015.HMPREF1705_02695"/>
<name>A0A0T5XAT3_9BACT</name>
<dbReference type="AlphaFoldDB" id="A0A0T5XAT3"/>
<dbReference type="GO" id="GO:0051301">
    <property type="term" value="P:cell division"/>
    <property type="evidence" value="ECO:0007669"/>
    <property type="project" value="UniProtKB-KW"/>
</dbReference>
<dbReference type="Pfam" id="PF14450">
    <property type="entry name" value="FtsA"/>
    <property type="match status" value="1"/>
</dbReference>
<accession>A0A0T5XAT3</accession>
<gene>
    <name evidence="1" type="ORF">HMPREF1705_02695</name>
</gene>
<dbReference type="InterPro" id="IPR013366">
    <property type="entry name" value="EutJ"/>
</dbReference>
<dbReference type="SUPFAM" id="SSF53067">
    <property type="entry name" value="Actin-like ATPase domain"/>
    <property type="match status" value="2"/>
</dbReference>
<evidence type="ECO:0000313" key="2">
    <source>
        <dbReference type="Proteomes" id="UP000005273"/>
    </source>
</evidence>
<comment type="caution">
    <text evidence="1">The sequence shown here is derived from an EMBL/GenBank/DDBJ whole genome shotgun (WGS) entry which is preliminary data.</text>
</comment>
<protein>
    <submittedName>
        <fullName evidence="1">Cell division protein FtsA</fullName>
    </submittedName>
</protein>
<dbReference type="eggNOG" id="COG4820">
    <property type="taxonomic scope" value="Bacteria"/>
</dbReference>
<sequence>MTYGNQSVLHGDLIDENVLGKLASIDQALGCSEPLADWEELYLGFDLGTTNMKLVALNERGQPVTAALYDSRSSIRDGVIVDYIAAIDGMERCLMALRERLGIDEFPGVGASAYPPGISRRTAEVCANVVEALGFSCLGLYEEPVVAAVALGLKRGAIIDIGGGTTGIAVISDDEVVYSADEPTGGTHVTLVIAGALGISFDEAERLKRDVNSHKKVFNIVRPVFEKMGLIAKDHLTKSGFLGRVPVVVVGGGANMQGASEVISKVLGVEATLAPYPLVVTPSGIAECLWRRCHGGYCK</sequence>
<dbReference type="RefSeq" id="WP_009201831.1">
    <property type="nucleotide sequence ID" value="NZ_ACJX03000001.1"/>
</dbReference>
<reference evidence="2" key="1">
    <citation type="submission" date="2012-09" db="EMBL/GenBank/DDBJ databases">
        <authorList>
            <person name="Weinstock G."/>
            <person name="Sodergren E."/>
            <person name="Clifton S."/>
            <person name="Fulton L."/>
            <person name="Fulton B."/>
            <person name="Courtney L."/>
            <person name="Fronick C."/>
            <person name="Harrison M."/>
            <person name="Strong C."/>
            <person name="Farmer C."/>
            <person name="Delehaunty K."/>
            <person name="Markovic C."/>
            <person name="Hall O."/>
            <person name="Minx P."/>
            <person name="Tomlinson C."/>
            <person name="Mitreva M."/>
            <person name="Nelson J."/>
            <person name="Hou S."/>
            <person name="Wollam A."/>
            <person name="Pepin K.H."/>
            <person name="Johnson M."/>
            <person name="Bhonagiri V."/>
            <person name="Nash W.E."/>
            <person name="Suruliraj S."/>
            <person name="Warren W."/>
            <person name="Chinwalla A."/>
            <person name="Mardis E.R."/>
            <person name="Wilson R.K."/>
        </authorList>
    </citation>
    <scope>NUCLEOTIDE SEQUENCE [LARGE SCALE GENOMIC DNA]</scope>
    <source>
        <strain evidence="2">OS1</strain>
    </source>
</reference>
<dbReference type="Proteomes" id="UP000005273">
    <property type="component" value="Unassembled WGS sequence"/>
</dbReference>
<dbReference type="OrthoDB" id="306538at2"/>
<evidence type="ECO:0000313" key="1">
    <source>
        <dbReference type="EMBL" id="KRT35467.1"/>
    </source>
</evidence>
<dbReference type="InterPro" id="IPR043129">
    <property type="entry name" value="ATPase_NBD"/>
</dbReference>
<dbReference type="Gene3D" id="3.30.420.40">
    <property type="match status" value="2"/>
</dbReference>
<dbReference type="EMBL" id="ACJX03000001">
    <property type="protein sequence ID" value="KRT35467.1"/>
    <property type="molecule type" value="Genomic_DNA"/>
</dbReference>
<dbReference type="NCBIfam" id="NF011660">
    <property type="entry name" value="PRK15080.1"/>
    <property type="match status" value="1"/>
</dbReference>
<dbReference type="PANTHER" id="PTHR32432:SF3">
    <property type="entry name" value="ETHANOLAMINE UTILIZATION PROTEIN EUTJ"/>
    <property type="match status" value="1"/>
</dbReference>
<keyword evidence="1" id="KW-0132">Cell division</keyword>
<dbReference type="PANTHER" id="PTHR32432">
    <property type="entry name" value="CELL DIVISION PROTEIN FTSA-RELATED"/>
    <property type="match status" value="1"/>
</dbReference>
<dbReference type="InterPro" id="IPR050696">
    <property type="entry name" value="FtsA/MreB"/>
</dbReference>
<keyword evidence="1" id="KW-0131">Cell cycle</keyword>
<keyword evidence="2" id="KW-1185">Reference proteome</keyword>